<evidence type="ECO:0000313" key="2">
    <source>
        <dbReference type="Proteomes" id="UP000253688"/>
    </source>
</evidence>
<name>A0A365PFB3_ACIJU</name>
<gene>
    <name evidence="1" type="ORF">DC346_15175</name>
</gene>
<dbReference type="EMBL" id="QEWH01000115">
    <property type="protein sequence ID" value="RBA42853.1"/>
    <property type="molecule type" value="Genomic_DNA"/>
</dbReference>
<protein>
    <submittedName>
        <fullName evidence="1">Uncharacterized protein</fullName>
    </submittedName>
</protein>
<proteinExistence type="predicted"/>
<reference evidence="1 2" key="1">
    <citation type="submission" date="2018-04" db="EMBL/GenBank/DDBJ databases">
        <title>Acinetobacter junii Genome sequencing and assembly.</title>
        <authorList>
            <person name="Su J."/>
            <person name="Rensing C."/>
            <person name="Mazhar H.S."/>
        </authorList>
    </citation>
    <scope>NUCLEOTIDE SEQUENCE [LARGE SCALE GENOMIC DNA]</scope>
    <source>
        <strain evidence="1 2">SC22</strain>
    </source>
</reference>
<dbReference type="AlphaFoldDB" id="A0A365PFB3"/>
<comment type="caution">
    <text evidence="1">The sequence shown here is derived from an EMBL/GenBank/DDBJ whole genome shotgun (WGS) entry which is preliminary data.</text>
</comment>
<evidence type="ECO:0000313" key="1">
    <source>
        <dbReference type="EMBL" id="RBA42853.1"/>
    </source>
</evidence>
<dbReference type="Proteomes" id="UP000253688">
    <property type="component" value="Unassembled WGS sequence"/>
</dbReference>
<sequence>MKNKQKTYNINNQKQVIDFNAFIQKQIQPNDKKLVKIIFKNTIYLPHLCNIIVQILVIF</sequence>
<accession>A0A365PFB3</accession>
<organism evidence="1 2">
    <name type="scientific">Acinetobacter junii</name>
    <dbReference type="NCBI Taxonomy" id="40215"/>
    <lineage>
        <taxon>Bacteria</taxon>
        <taxon>Pseudomonadati</taxon>
        <taxon>Pseudomonadota</taxon>
        <taxon>Gammaproteobacteria</taxon>
        <taxon>Moraxellales</taxon>
        <taxon>Moraxellaceae</taxon>
        <taxon>Acinetobacter</taxon>
    </lineage>
</organism>